<evidence type="ECO:0000313" key="3">
    <source>
        <dbReference type="Proteomes" id="UP000193986"/>
    </source>
</evidence>
<gene>
    <name evidence="2" type="ORF">BCR39DRAFT_150219</name>
</gene>
<feature type="compositionally biased region" description="Polar residues" evidence="1">
    <location>
        <begin position="36"/>
        <end position="66"/>
    </location>
</feature>
<feature type="region of interest" description="Disordered" evidence="1">
    <location>
        <begin position="161"/>
        <end position="192"/>
    </location>
</feature>
<organism evidence="2 3">
    <name type="scientific">Naematelia encephala</name>
    <dbReference type="NCBI Taxonomy" id="71784"/>
    <lineage>
        <taxon>Eukaryota</taxon>
        <taxon>Fungi</taxon>
        <taxon>Dikarya</taxon>
        <taxon>Basidiomycota</taxon>
        <taxon>Agaricomycotina</taxon>
        <taxon>Tremellomycetes</taxon>
        <taxon>Tremellales</taxon>
        <taxon>Naemateliaceae</taxon>
        <taxon>Naematelia</taxon>
    </lineage>
</organism>
<dbReference type="Proteomes" id="UP000193986">
    <property type="component" value="Unassembled WGS sequence"/>
</dbReference>
<dbReference type="STRING" id="71784.A0A1Y2B6A2"/>
<feature type="region of interest" description="Disordered" evidence="1">
    <location>
        <begin position="36"/>
        <end position="148"/>
    </location>
</feature>
<feature type="compositionally biased region" description="Pro residues" evidence="1">
    <location>
        <begin position="84"/>
        <end position="94"/>
    </location>
</feature>
<name>A0A1Y2B6A2_9TREE</name>
<accession>A0A1Y2B6A2</accession>
<dbReference type="EMBL" id="MCFC01000020">
    <property type="protein sequence ID" value="ORY30372.1"/>
    <property type="molecule type" value="Genomic_DNA"/>
</dbReference>
<dbReference type="InParanoid" id="A0A1Y2B6A2"/>
<comment type="caution">
    <text evidence="2">The sequence shown here is derived from an EMBL/GenBank/DDBJ whole genome shotgun (WGS) entry which is preliminary data.</text>
</comment>
<feature type="region of interest" description="Disordered" evidence="1">
    <location>
        <begin position="1"/>
        <end position="20"/>
    </location>
</feature>
<dbReference type="AlphaFoldDB" id="A0A1Y2B6A2"/>
<evidence type="ECO:0000256" key="1">
    <source>
        <dbReference type="SAM" id="MobiDB-lite"/>
    </source>
</evidence>
<proteinExistence type="predicted"/>
<evidence type="ECO:0000313" key="2">
    <source>
        <dbReference type="EMBL" id="ORY30372.1"/>
    </source>
</evidence>
<keyword evidence="3" id="KW-1185">Reference proteome</keyword>
<reference evidence="2 3" key="1">
    <citation type="submission" date="2016-07" db="EMBL/GenBank/DDBJ databases">
        <title>Pervasive Adenine N6-methylation of Active Genes in Fungi.</title>
        <authorList>
            <consortium name="DOE Joint Genome Institute"/>
            <person name="Mondo S.J."/>
            <person name="Dannebaum R.O."/>
            <person name="Kuo R.C."/>
            <person name="Labutti K."/>
            <person name="Haridas S."/>
            <person name="Kuo A."/>
            <person name="Salamov A."/>
            <person name="Ahrendt S.R."/>
            <person name="Lipzen A."/>
            <person name="Sullivan W."/>
            <person name="Andreopoulos W.B."/>
            <person name="Clum A."/>
            <person name="Lindquist E."/>
            <person name="Daum C."/>
            <person name="Ramamoorthy G.K."/>
            <person name="Gryganskyi A."/>
            <person name="Culley D."/>
            <person name="Magnuson J.K."/>
            <person name="James T.Y."/>
            <person name="O'Malley M.A."/>
            <person name="Stajich J.E."/>
            <person name="Spatafora J.W."/>
            <person name="Visel A."/>
            <person name="Grigoriev I.V."/>
        </authorList>
    </citation>
    <scope>NUCLEOTIDE SEQUENCE [LARGE SCALE GENOMIC DNA]</scope>
    <source>
        <strain evidence="2 3">68-887.2</strain>
    </source>
</reference>
<sequence>MASGQSAPPPQTQSVFAPGETVHDLLHSILGVNPFSSAPAVQTPTFDSRSPSQQASEPTRQVSVPPTQSPAPPNQVRAYSNSPAIPPGPYPPYSPGSASKIPTSLAAPVSPPAKASTPWTKIGDASFAQAAGGGSGGAPSDTDAVPGTDADLDFVLQAQTSNYSGRNGGQINQQRRRSPPKKTGQFNGHFDERAAKADTLVNGMVSRPKQFGKVPMSMINDTAKKLQFKQSLLELIHSDPAFVDELWVGYLTRRAQAGAT</sequence>
<protein>
    <submittedName>
        <fullName evidence="2">Uncharacterized protein</fullName>
    </submittedName>
</protein>